<dbReference type="Proteomes" id="UP000659698">
    <property type="component" value="Unassembled WGS sequence"/>
</dbReference>
<organism evidence="1 2">
    <name type="scientific">Rufibacter sediminis</name>
    <dbReference type="NCBI Taxonomy" id="2762756"/>
    <lineage>
        <taxon>Bacteria</taxon>
        <taxon>Pseudomonadati</taxon>
        <taxon>Bacteroidota</taxon>
        <taxon>Cytophagia</taxon>
        <taxon>Cytophagales</taxon>
        <taxon>Hymenobacteraceae</taxon>
        <taxon>Rufibacter</taxon>
    </lineage>
</organism>
<protein>
    <submittedName>
        <fullName evidence="1">Uncharacterized protein</fullName>
    </submittedName>
</protein>
<dbReference type="EMBL" id="JACOAF010000008">
    <property type="protein sequence ID" value="MBC3538688.1"/>
    <property type="molecule type" value="Genomic_DNA"/>
</dbReference>
<evidence type="ECO:0000313" key="2">
    <source>
        <dbReference type="Proteomes" id="UP000659698"/>
    </source>
</evidence>
<evidence type="ECO:0000313" key="1">
    <source>
        <dbReference type="EMBL" id="MBC3538688.1"/>
    </source>
</evidence>
<dbReference type="RefSeq" id="WP_186632836.1">
    <property type="nucleotide sequence ID" value="NZ_JACOAF010000008.1"/>
</dbReference>
<keyword evidence="2" id="KW-1185">Reference proteome</keyword>
<comment type="caution">
    <text evidence="1">The sequence shown here is derived from an EMBL/GenBank/DDBJ whole genome shotgun (WGS) entry which is preliminary data.</text>
</comment>
<accession>A0ABR6VP83</accession>
<reference evidence="1 2" key="1">
    <citation type="journal article" date="2019" name="Int. J. Syst. Evol. Microbiol.">
        <title>Rufibacter sediminis sp. nov., isolated from freshwater lake sediment.</title>
        <authorList>
            <person name="Qu J.H."/>
            <person name="Zhang L.J."/>
            <person name="Fu Y.H."/>
            <person name="Li H.F."/>
        </authorList>
    </citation>
    <scope>NUCLEOTIDE SEQUENCE [LARGE SCALE GENOMIC DNA]</scope>
    <source>
        <strain evidence="1 2">H-1</strain>
    </source>
</reference>
<gene>
    <name evidence="1" type="ORF">H7U12_03285</name>
</gene>
<sequence length="161" mass="18604">MKLIYVFMASVFLASCQKSPANEIKDGLEEFNFRPNNPLKPNTYFNSFALGFVEKDTVQNGETYRLKLFLVNHDKLYPSDSVSPRIKFHHGDSISWGKLYDSDKLAKVIKDTAYIKFTAKSDDLQKGEVKNYKWYGSIAVPRPEMSDSVFVIAYDYYIQQK</sequence>
<dbReference type="PROSITE" id="PS51257">
    <property type="entry name" value="PROKAR_LIPOPROTEIN"/>
    <property type="match status" value="1"/>
</dbReference>
<name>A0ABR6VP83_9BACT</name>
<proteinExistence type="predicted"/>